<evidence type="ECO:0000256" key="4">
    <source>
        <dbReference type="ARBA" id="ARBA00023239"/>
    </source>
</evidence>
<evidence type="ECO:0000259" key="5">
    <source>
        <dbReference type="Pfam" id="PF00425"/>
    </source>
</evidence>
<dbReference type="Proteomes" id="UP001617351">
    <property type="component" value="Unassembled WGS sequence"/>
</dbReference>
<dbReference type="SUPFAM" id="SSF56322">
    <property type="entry name" value="ADC synthase"/>
    <property type="match status" value="1"/>
</dbReference>
<comment type="cofactor">
    <cofactor evidence="1">
        <name>Mg(2+)</name>
        <dbReference type="ChEBI" id="CHEBI:18420"/>
    </cofactor>
</comment>
<dbReference type="GO" id="GO:0043904">
    <property type="term" value="F:isochorismate pyruvate lyase activity"/>
    <property type="evidence" value="ECO:0007669"/>
    <property type="project" value="UniProtKB-EC"/>
</dbReference>
<reference evidence="6 7" key="1">
    <citation type="submission" date="2024-10" db="EMBL/GenBank/DDBJ databases">
        <title>The Natural Products Discovery Center: Release of the First 8490 Sequenced Strains for Exploring Actinobacteria Biosynthetic Diversity.</title>
        <authorList>
            <person name="Kalkreuter E."/>
            <person name="Kautsar S.A."/>
            <person name="Yang D."/>
            <person name="Bader C.D."/>
            <person name="Teijaro C.N."/>
            <person name="Fluegel L."/>
            <person name="Davis C.M."/>
            <person name="Simpson J.R."/>
            <person name="Lauterbach L."/>
            <person name="Steele A.D."/>
            <person name="Gui C."/>
            <person name="Meng S."/>
            <person name="Li G."/>
            <person name="Viehrig K."/>
            <person name="Ye F."/>
            <person name="Su P."/>
            <person name="Kiefer A.F."/>
            <person name="Nichols A."/>
            <person name="Cepeda A.J."/>
            <person name="Yan W."/>
            <person name="Fan B."/>
            <person name="Jiang Y."/>
            <person name="Adhikari A."/>
            <person name="Zheng C.-J."/>
            <person name="Schuster L."/>
            <person name="Cowan T.M."/>
            <person name="Smanski M.J."/>
            <person name="Chevrette M.G."/>
            <person name="De Carvalho L.P.S."/>
            <person name="Shen B."/>
        </authorList>
    </citation>
    <scope>NUCLEOTIDE SEQUENCE [LARGE SCALE GENOMIC DNA]</scope>
    <source>
        <strain evidence="6 7">NPDC087220</strain>
    </source>
</reference>
<dbReference type="InterPro" id="IPR015890">
    <property type="entry name" value="Chorismate_C"/>
</dbReference>
<evidence type="ECO:0000256" key="3">
    <source>
        <dbReference type="ARBA" id="ARBA00022842"/>
    </source>
</evidence>
<organism evidence="6 7">
    <name type="scientific">Streptomyces toxytricini</name>
    <name type="common">Actinomyces toxytricini</name>
    <dbReference type="NCBI Taxonomy" id="67369"/>
    <lineage>
        <taxon>Bacteria</taxon>
        <taxon>Bacillati</taxon>
        <taxon>Actinomycetota</taxon>
        <taxon>Actinomycetes</taxon>
        <taxon>Kitasatosporales</taxon>
        <taxon>Streptomycetaceae</taxon>
        <taxon>Streptomyces</taxon>
    </lineage>
</organism>
<dbReference type="RefSeq" id="WP_365515773.1">
    <property type="nucleotide sequence ID" value="NZ_JBFANW010000648.1"/>
</dbReference>
<evidence type="ECO:0000256" key="2">
    <source>
        <dbReference type="ARBA" id="ARBA00022723"/>
    </source>
</evidence>
<evidence type="ECO:0000313" key="6">
    <source>
        <dbReference type="EMBL" id="MFJ2821695.1"/>
    </source>
</evidence>
<dbReference type="Gene3D" id="3.60.120.10">
    <property type="entry name" value="Anthranilate synthase"/>
    <property type="match status" value="1"/>
</dbReference>
<dbReference type="EC" id="4.2.99.21" evidence="6"/>
<feature type="domain" description="Chorismate-utilising enzyme C-terminal" evidence="5">
    <location>
        <begin position="171"/>
        <end position="425"/>
    </location>
</feature>
<keyword evidence="3" id="KW-0460">Magnesium</keyword>
<comment type="caution">
    <text evidence="6">The sequence shown here is derived from an EMBL/GenBank/DDBJ whole genome shotgun (WGS) entry which is preliminary data.</text>
</comment>
<proteinExistence type="predicted"/>
<accession>A0ABW8EI98</accession>
<dbReference type="PANTHER" id="PTHR11236">
    <property type="entry name" value="AMINOBENZOATE/ANTHRANILATE SYNTHASE"/>
    <property type="match status" value="1"/>
</dbReference>
<gene>
    <name evidence="6" type="ORF">ACIO7M_11315</name>
</gene>
<dbReference type="InterPro" id="IPR005801">
    <property type="entry name" value="ADC_synthase"/>
</dbReference>
<name>A0ABW8EI98_STRT5</name>
<dbReference type="NCBIfam" id="TIGR03494">
    <property type="entry name" value="salicyl_syn"/>
    <property type="match status" value="1"/>
</dbReference>
<sequence>MSPYYVETRIEPAEDQLAAAAALADSGLHDDYVVYEGPDGWSYAGGTLAELTLDRTGARLSYGGERFLPWDGKPLRQVQALLDTLAVDGWRAYGWAAFELSYAKDGSLDHVGAEKLLHLVVPRTEVRFEGSTALVRSADPEGLVAALDVLRTPGRAGGGRTTRIDVRGFDKTDYRSSVESAVAEIHEDRLQKVILSRVVEVEDDIDLVETYVRGRRGNTPARSFLLRLGGVEAAGFSPETVVEVEAGGRVYSQPLAGTRALTQDPQRNRALREDLLSDPKEIYEHAISVKVGTDELTDVSQAGSVEVPEFMAVKERGSVQHLASRVSGRLADGFGTWDAFGAVFPAVTASGVPKDAAYDVIRQYEPERRGLYSGAVLTVDEDGGMDAALVLRSVYRQGGRTWLRAGAGIVGQSTAAREFEETSEKLESVSRFLVAADGAGGADGPQARLAG</sequence>
<dbReference type="InterPro" id="IPR019996">
    <property type="entry name" value="Salicylate_synthase"/>
</dbReference>
<dbReference type="PANTHER" id="PTHR11236:SF48">
    <property type="entry name" value="ISOCHORISMATE SYNTHASE MENF"/>
    <property type="match status" value="1"/>
</dbReference>
<evidence type="ECO:0000256" key="1">
    <source>
        <dbReference type="ARBA" id="ARBA00001946"/>
    </source>
</evidence>
<keyword evidence="4 6" id="KW-0456">Lyase</keyword>
<keyword evidence="7" id="KW-1185">Reference proteome</keyword>
<keyword evidence="2" id="KW-0479">Metal-binding</keyword>
<evidence type="ECO:0000313" key="7">
    <source>
        <dbReference type="Proteomes" id="UP001617351"/>
    </source>
</evidence>
<dbReference type="InterPro" id="IPR019999">
    <property type="entry name" value="Anth_synth_I-like"/>
</dbReference>
<dbReference type="EMBL" id="JBIUYY010000004">
    <property type="protein sequence ID" value="MFJ2821695.1"/>
    <property type="molecule type" value="Genomic_DNA"/>
</dbReference>
<dbReference type="Pfam" id="PF00425">
    <property type="entry name" value="Chorismate_bind"/>
    <property type="match status" value="1"/>
</dbReference>
<dbReference type="PRINTS" id="PR00095">
    <property type="entry name" value="ANTSNTHASEI"/>
</dbReference>
<protein>
    <submittedName>
        <fullName evidence="6">Salicylate synthase</fullName>
        <ecNumber evidence="6">4.2.99.21</ecNumber>
    </submittedName>
</protein>